<dbReference type="EMBL" id="LNXW01000013">
    <property type="protein sequence ID" value="KTC80007.1"/>
    <property type="molecule type" value="Genomic_DNA"/>
</dbReference>
<keyword evidence="5 12" id="KW-0813">Transport</keyword>
<feature type="transmembrane region" description="Helical" evidence="13">
    <location>
        <begin position="194"/>
        <end position="220"/>
    </location>
</feature>
<comment type="caution">
    <text evidence="14">The sequence shown here is derived from an EMBL/GenBank/DDBJ whole genome shotgun (WGS) entry which is preliminary data.</text>
</comment>
<evidence type="ECO:0000256" key="6">
    <source>
        <dbReference type="ARBA" id="ARBA00022475"/>
    </source>
</evidence>
<dbReference type="InterPro" id="IPR003544">
    <property type="entry name" value="Cyt_c_biogenesis_CcmB"/>
</dbReference>
<accession>A0A0W0S9B7</accession>
<evidence type="ECO:0000256" key="3">
    <source>
        <dbReference type="ARBA" id="ARBA00010544"/>
    </source>
</evidence>
<dbReference type="GO" id="GO:1903607">
    <property type="term" value="P:cytochrome c biosynthetic process"/>
    <property type="evidence" value="ECO:0007669"/>
    <property type="project" value="TreeGrafter"/>
</dbReference>
<dbReference type="PANTHER" id="PTHR30070">
    <property type="entry name" value="HEME EXPORTER PROTEIN B"/>
    <property type="match status" value="1"/>
</dbReference>
<name>A0A0W0S9B7_9GAMM</name>
<dbReference type="InterPro" id="IPR026031">
    <property type="entry name" value="Cyt_c_CcmB_bac"/>
</dbReference>
<evidence type="ECO:0000256" key="12">
    <source>
        <dbReference type="PIRNR" id="PIRNR002764"/>
    </source>
</evidence>
<feature type="transmembrane region" description="Helical" evidence="13">
    <location>
        <begin position="133"/>
        <end position="157"/>
    </location>
</feature>
<protein>
    <recommendedName>
        <fullName evidence="4 12">Heme exporter protein B</fullName>
    </recommendedName>
</protein>
<feature type="transmembrane region" description="Helical" evidence="13">
    <location>
        <begin position="164"/>
        <end position="188"/>
    </location>
</feature>
<keyword evidence="8 13" id="KW-0812">Transmembrane</keyword>
<proteinExistence type="inferred from homology"/>
<comment type="function">
    <text evidence="1 12">Required for the export of heme to the periplasm for the biogenesis of c-type cytochromes.</text>
</comment>
<evidence type="ECO:0000256" key="5">
    <source>
        <dbReference type="ARBA" id="ARBA00022448"/>
    </source>
</evidence>
<comment type="subcellular location">
    <subcellularLocation>
        <location evidence="2">Cell inner membrane</location>
        <topology evidence="2">Multi-pass membrane protein</topology>
    </subcellularLocation>
</comment>
<dbReference type="NCBIfam" id="TIGR01190">
    <property type="entry name" value="ccmB"/>
    <property type="match status" value="1"/>
</dbReference>
<dbReference type="PRINTS" id="PR01414">
    <property type="entry name" value="CCMBBIOGNSIS"/>
</dbReference>
<feature type="transmembrane region" description="Helical" evidence="13">
    <location>
        <begin position="50"/>
        <end position="69"/>
    </location>
</feature>
<dbReference type="PATRIC" id="fig|28084.5.peg.2200"/>
<comment type="similarity">
    <text evidence="3 12">Belongs to the CcmB/CycW/HelB family.</text>
</comment>
<organism evidence="14 15">
    <name type="scientific">Legionella cherrii</name>
    <dbReference type="NCBI Taxonomy" id="28084"/>
    <lineage>
        <taxon>Bacteria</taxon>
        <taxon>Pseudomonadati</taxon>
        <taxon>Pseudomonadota</taxon>
        <taxon>Gammaproteobacteria</taxon>
        <taxon>Legionellales</taxon>
        <taxon>Legionellaceae</taxon>
        <taxon>Legionella</taxon>
    </lineage>
</organism>
<reference evidence="14 15" key="1">
    <citation type="submission" date="2015-11" db="EMBL/GenBank/DDBJ databases">
        <title>Genomic analysis of 38 Legionella species identifies large and diverse effector repertoires.</title>
        <authorList>
            <person name="Burstein D."/>
            <person name="Amaro F."/>
            <person name="Zusman T."/>
            <person name="Lifshitz Z."/>
            <person name="Cohen O."/>
            <person name="Gilbert J.A."/>
            <person name="Pupko T."/>
            <person name="Shuman H.A."/>
            <person name="Segal G."/>
        </authorList>
    </citation>
    <scope>NUCLEOTIDE SEQUENCE [LARGE SCALE GENOMIC DNA]</scope>
    <source>
        <strain evidence="14 15">ORW</strain>
    </source>
</reference>
<gene>
    <name evidence="14" type="primary">ccmB</name>
    <name evidence="14" type="ORF">Lche_2027</name>
</gene>
<keyword evidence="9 12" id="KW-0201">Cytochrome c-type biogenesis</keyword>
<dbReference type="GO" id="GO:0015232">
    <property type="term" value="F:heme transmembrane transporter activity"/>
    <property type="evidence" value="ECO:0007669"/>
    <property type="project" value="InterPro"/>
</dbReference>
<keyword evidence="10 13" id="KW-1133">Transmembrane helix</keyword>
<evidence type="ECO:0000313" key="15">
    <source>
        <dbReference type="Proteomes" id="UP000054921"/>
    </source>
</evidence>
<feature type="transmembrane region" description="Helical" evidence="13">
    <location>
        <begin position="25"/>
        <end position="44"/>
    </location>
</feature>
<keyword evidence="6 12" id="KW-1003">Cell membrane</keyword>
<dbReference type="STRING" id="28084.Lche_2027"/>
<dbReference type="GO" id="GO:0017004">
    <property type="term" value="P:cytochrome complex assembly"/>
    <property type="evidence" value="ECO:0007669"/>
    <property type="project" value="UniProtKB-KW"/>
</dbReference>
<dbReference type="RefSeq" id="WP_058387847.1">
    <property type="nucleotide sequence ID" value="NZ_LNXW01000013.1"/>
</dbReference>
<evidence type="ECO:0000256" key="7">
    <source>
        <dbReference type="ARBA" id="ARBA00022519"/>
    </source>
</evidence>
<evidence type="ECO:0000256" key="13">
    <source>
        <dbReference type="SAM" id="Phobius"/>
    </source>
</evidence>
<evidence type="ECO:0000256" key="1">
    <source>
        <dbReference type="ARBA" id="ARBA00002442"/>
    </source>
</evidence>
<sequence length="226" mass="24851">MSSSFSIFAKQCNRELLIQIRQIRFLVNSCLFFLIFLFMFPLTIKPEVVLLRTVAPGLVWMAILLSLLLSAERLFQQDYEQGVMEQWIISGHSLPLLIAAKVIAHWLFNLLPLLALCPLVGLLFSLSVWETEVLALTIICGTPSLLFLCALAASFGVGINQKGLLMALILLPLTLPILIFGSGTVNIAMQNLPISAYLALLLAMSVVAIGFLPYAIAGIIRISHVE</sequence>
<evidence type="ECO:0000256" key="8">
    <source>
        <dbReference type="ARBA" id="ARBA00022692"/>
    </source>
</evidence>
<dbReference type="PIRSF" id="PIRSF002764">
    <property type="entry name" value="CcmB"/>
    <property type="match status" value="1"/>
</dbReference>
<evidence type="ECO:0000256" key="4">
    <source>
        <dbReference type="ARBA" id="ARBA00016452"/>
    </source>
</evidence>
<keyword evidence="11 12" id="KW-0472">Membrane</keyword>
<feature type="transmembrane region" description="Helical" evidence="13">
    <location>
        <begin position="106"/>
        <end position="127"/>
    </location>
</feature>
<evidence type="ECO:0000256" key="9">
    <source>
        <dbReference type="ARBA" id="ARBA00022748"/>
    </source>
</evidence>
<dbReference type="PANTHER" id="PTHR30070:SF1">
    <property type="entry name" value="CYTOCHROME C BIOGENESIS B-RELATED"/>
    <property type="match status" value="1"/>
</dbReference>
<evidence type="ECO:0000256" key="11">
    <source>
        <dbReference type="ARBA" id="ARBA00023136"/>
    </source>
</evidence>
<evidence type="ECO:0000256" key="10">
    <source>
        <dbReference type="ARBA" id="ARBA00022989"/>
    </source>
</evidence>
<evidence type="ECO:0000313" key="14">
    <source>
        <dbReference type="EMBL" id="KTC80007.1"/>
    </source>
</evidence>
<evidence type="ECO:0000256" key="2">
    <source>
        <dbReference type="ARBA" id="ARBA00004429"/>
    </source>
</evidence>
<dbReference type="Proteomes" id="UP000054921">
    <property type="component" value="Unassembled WGS sequence"/>
</dbReference>
<keyword evidence="7 12" id="KW-0997">Cell inner membrane</keyword>
<dbReference type="OrthoDB" id="9799895at2"/>
<dbReference type="AlphaFoldDB" id="A0A0W0S9B7"/>
<dbReference type="GO" id="GO:0005886">
    <property type="term" value="C:plasma membrane"/>
    <property type="evidence" value="ECO:0007669"/>
    <property type="project" value="UniProtKB-SubCell"/>
</dbReference>
<dbReference type="Pfam" id="PF03379">
    <property type="entry name" value="CcmB"/>
    <property type="match status" value="1"/>
</dbReference>